<name>A0A9Q8PIP9_PASFU</name>
<dbReference type="EMBL" id="CP090173">
    <property type="protein sequence ID" value="UJO23286.1"/>
    <property type="molecule type" value="Genomic_DNA"/>
</dbReference>
<dbReference type="Proteomes" id="UP000756132">
    <property type="component" value="Chromosome 11"/>
</dbReference>
<proteinExistence type="predicted"/>
<evidence type="ECO:0000313" key="3">
    <source>
        <dbReference type="EMBL" id="UJO23286.1"/>
    </source>
</evidence>
<protein>
    <recommendedName>
        <fullName evidence="2">2EXR domain-containing protein</fullName>
    </recommendedName>
</protein>
<feature type="region of interest" description="Disordered" evidence="1">
    <location>
        <begin position="1"/>
        <end position="21"/>
    </location>
</feature>
<dbReference type="KEGG" id="ffu:CLAFUR5_12614"/>
<feature type="compositionally biased region" description="Basic and acidic residues" evidence="1">
    <location>
        <begin position="1"/>
        <end position="12"/>
    </location>
</feature>
<dbReference type="PANTHER" id="PTHR42085:SF1">
    <property type="entry name" value="F-BOX DOMAIN-CONTAINING PROTEIN"/>
    <property type="match status" value="1"/>
</dbReference>
<dbReference type="RefSeq" id="XP_047767652.1">
    <property type="nucleotide sequence ID" value="XM_047911762.1"/>
</dbReference>
<dbReference type="InterPro" id="IPR045518">
    <property type="entry name" value="2EXR"/>
</dbReference>
<reference evidence="3" key="1">
    <citation type="submission" date="2021-12" db="EMBL/GenBank/DDBJ databases">
        <authorList>
            <person name="Zaccaron A."/>
            <person name="Stergiopoulos I."/>
        </authorList>
    </citation>
    <scope>NUCLEOTIDE SEQUENCE</scope>
    <source>
        <strain evidence="3">Race5_Kim</strain>
    </source>
</reference>
<reference evidence="3" key="2">
    <citation type="journal article" date="2022" name="Microb. Genom.">
        <title>A chromosome-scale genome assembly of the tomato pathogen Cladosporium fulvum reveals a compartmentalized genome architecture and the presence of a dispensable chromosome.</title>
        <authorList>
            <person name="Zaccaron A.Z."/>
            <person name="Chen L.H."/>
            <person name="Samaras A."/>
            <person name="Stergiopoulos I."/>
        </authorList>
    </citation>
    <scope>NUCLEOTIDE SEQUENCE</scope>
    <source>
        <strain evidence="3">Race5_Kim</strain>
    </source>
</reference>
<organism evidence="3 4">
    <name type="scientific">Passalora fulva</name>
    <name type="common">Tomato leaf mold</name>
    <name type="synonym">Cladosporium fulvum</name>
    <dbReference type="NCBI Taxonomy" id="5499"/>
    <lineage>
        <taxon>Eukaryota</taxon>
        <taxon>Fungi</taxon>
        <taxon>Dikarya</taxon>
        <taxon>Ascomycota</taxon>
        <taxon>Pezizomycotina</taxon>
        <taxon>Dothideomycetes</taxon>
        <taxon>Dothideomycetidae</taxon>
        <taxon>Mycosphaerellales</taxon>
        <taxon>Mycosphaerellaceae</taxon>
        <taxon>Fulvia</taxon>
    </lineage>
</organism>
<dbReference type="InterPro" id="IPR038883">
    <property type="entry name" value="AN11006-like"/>
</dbReference>
<accession>A0A9Q8PIP9</accession>
<dbReference type="OrthoDB" id="3640838at2759"/>
<evidence type="ECO:0000256" key="1">
    <source>
        <dbReference type="SAM" id="MobiDB-lite"/>
    </source>
</evidence>
<evidence type="ECO:0000313" key="4">
    <source>
        <dbReference type="Proteomes" id="UP000756132"/>
    </source>
</evidence>
<sequence>MDSTRSCREDTVIKGTSPAAGDSVQQMSPLLELPAELRNTIYAMTMPTDAVINYHTGADATYPRQPRLLQVCRQIRSEAGSLYYRGNTHKFHIPDLDAAQYIHWSQCSPQHKKANIHLHMSFAIPFVLAGKYFPGGLAAKDDPERLWPKLRSWLQHYHACECLGVARPVDGTEYSLKVANTVSEMFEMVHKLGHDHGLYWPQIEAVLENVQGALASANVVWQLR</sequence>
<feature type="domain" description="2EXR" evidence="2">
    <location>
        <begin position="32"/>
        <end position="90"/>
    </location>
</feature>
<dbReference type="AlphaFoldDB" id="A0A9Q8PIP9"/>
<gene>
    <name evidence="3" type="ORF">CLAFUR5_12614</name>
</gene>
<evidence type="ECO:0000259" key="2">
    <source>
        <dbReference type="Pfam" id="PF20150"/>
    </source>
</evidence>
<keyword evidence="4" id="KW-1185">Reference proteome</keyword>
<dbReference type="PANTHER" id="PTHR42085">
    <property type="entry name" value="F-BOX DOMAIN-CONTAINING PROTEIN"/>
    <property type="match status" value="1"/>
</dbReference>
<dbReference type="GeneID" id="71992492"/>
<dbReference type="Pfam" id="PF20150">
    <property type="entry name" value="2EXR"/>
    <property type="match status" value="1"/>
</dbReference>